<keyword evidence="6" id="KW-0915">Sodium</keyword>
<feature type="transmembrane region" description="Helical" evidence="6">
    <location>
        <begin position="278"/>
        <end position="297"/>
    </location>
</feature>
<evidence type="ECO:0000256" key="2">
    <source>
        <dbReference type="ARBA" id="ARBA00022475"/>
    </source>
</evidence>
<dbReference type="HAMAP" id="MF_01844">
    <property type="entry name" value="NhaA"/>
    <property type="match status" value="1"/>
</dbReference>
<dbReference type="Pfam" id="PF06965">
    <property type="entry name" value="Na_H_antiport_1"/>
    <property type="match status" value="1"/>
</dbReference>
<dbReference type="GeneID" id="94689866"/>
<dbReference type="Proteomes" id="UP000183417">
    <property type="component" value="Unassembled WGS sequence"/>
</dbReference>
<comment type="subcellular location">
    <subcellularLocation>
        <location evidence="1">Cell inner membrane</location>
        <topology evidence="1">Multi-pass membrane protein</topology>
    </subcellularLocation>
    <subcellularLocation>
        <location evidence="6">Cell membrane</location>
        <topology evidence="6">Multi-pass membrane protein</topology>
    </subcellularLocation>
</comment>
<comment type="catalytic activity">
    <reaction evidence="6">
        <text>Na(+)(in) + 2 H(+)(out) = Na(+)(out) + 2 H(+)(in)</text>
        <dbReference type="Rhea" id="RHEA:29251"/>
        <dbReference type="ChEBI" id="CHEBI:15378"/>
        <dbReference type="ChEBI" id="CHEBI:29101"/>
    </reaction>
</comment>
<feature type="transmembrane region" description="Helical" evidence="6">
    <location>
        <begin position="36"/>
        <end position="58"/>
    </location>
</feature>
<reference evidence="7 8" key="1">
    <citation type="submission" date="2016-10" db="EMBL/GenBank/DDBJ databases">
        <authorList>
            <person name="de Groot N.N."/>
        </authorList>
    </citation>
    <scope>NUCLEOTIDE SEQUENCE [LARGE SCALE GENOMIC DNA]</scope>
    <source>
        <strain evidence="7 8">LMG 24775</strain>
    </source>
</reference>
<organism evidence="7 8">
    <name type="scientific">Delftia lacustris</name>
    <dbReference type="NCBI Taxonomy" id="558537"/>
    <lineage>
        <taxon>Bacteria</taxon>
        <taxon>Pseudomonadati</taxon>
        <taxon>Pseudomonadota</taxon>
        <taxon>Betaproteobacteria</taxon>
        <taxon>Burkholderiales</taxon>
        <taxon>Comamonadaceae</taxon>
        <taxon>Delftia</taxon>
    </lineage>
</organism>
<keyword evidence="4 6" id="KW-1133">Transmembrane helix</keyword>
<dbReference type="GO" id="GO:0015385">
    <property type="term" value="F:sodium:proton antiporter activity"/>
    <property type="evidence" value="ECO:0007669"/>
    <property type="project" value="UniProtKB-UniRule"/>
</dbReference>
<keyword evidence="6" id="KW-0739">Sodium transport</keyword>
<dbReference type="GO" id="GO:0006885">
    <property type="term" value="P:regulation of pH"/>
    <property type="evidence" value="ECO:0007669"/>
    <property type="project" value="UniProtKB-UniRule"/>
</dbReference>
<evidence type="ECO:0000256" key="4">
    <source>
        <dbReference type="ARBA" id="ARBA00022989"/>
    </source>
</evidence>
<dbReference type="InterPro" id="IPR004670">
    <property type="entry name" value="NhaA"/>
</dbReference>
<dbReference type="PANTHER" id="PTHR30341:SF0">
    <property type="entry name" value="NA(+)_H(+) ANTIPORTER NHAA"/>
    <property type="match status" value="1"/>
</dbReference>
<sequence length="423" mass="43964">MNTYTTPRPSGPRTPLFLSFADRVGAFLSRWSHAEAAGGIVLLLAAAAALVWANSGWAGSYEALWHTPLSLGLGPWQLSQPLHFWVNDALMSVFFLVVGMEIRREMHSGALARPRQALLPVMAALGGVVAPALIFLAFNAAPPLRNGWAVPTATDIAFAMGVLALLGRGLPPALRVFLLALAIIDDLVAVLIIALFYSGGLQWSQLLVAAAGLAGVFLLQSLGVRRAWAYVLPGAVLWWGIWQTGAHPTLAGVVLGLVTPVHALAGRESAAPVERVQADLHPWVAFGVMPLFALANAGVPLQGAGTAGIDAAGTSAVMWGVALALVLGKPLGVLLSCWLAVRLRLCALPPGMGWGDTLLAGLLAGIGFTMAIFIATLAFDSEALLNAAKLGVLLASATAAVLGLGWGMVLRRRHAADATALPA</sequence>
<name>A0A1H3SWT1_9BURK</name>
<dbReference type="AlphaFoldDB" id="A0A1H3SWT1"/>
<dbReference type="GO" id="GO:0005886">
    <property type="term" value="C:plasma membrane"/>
    <property type="evidence" value="ECO:0007669"/>
    <property type="project" value="UniProtKB-SubCell"/>
</dbReference>
<dbReference type="EMBL" id="FNPE01000023">
    <property type="protein sequence ID" value="SDZ42220.1"/>
    <property type="molecule type" value="Genomic_DNA"/>
</dbReference>
<feature type="transmembrane region" description="Helical" evidence="6">
    <location>
        <begin position="203"/>
        <end position="220"/>
    </location>
</feature>
<dbReference type="RefSeq" id="WP_074923347.1">
    <property type="nucleotide sequence ID" value="NZ_CP141274.1"/>
</dbReference>
<keyword evidence="2 6" id="KW-1003">Cell membrane</keyword>
<feature type="transmembrane region" description="Helical" evidence="6">
    <location>
        <begin position="390"/>
        <end position="410"/>
    </location>
</feature>
<comment type="similarity">
    <text evidence="6">Belongs to the NhaA Na(+)/H(+) (TC 2.A.33) antiporter family.</text>
</comment>
<feature type="transmembrane region" description="Helical" evidence="6">
    <location>
        <begin position="173"/>
        <end position="197"/>
    </location>
</feature>
<evidence type="ECO:0000256" key="5">
    <source>
        <dbReference type="ARBA" id="ARBA00023136"/>
    </source>
</evidence>
<evidence type="ECO:0000313" key="7">
    <source>
        <dbReference type="EMBL" id="SDZ42220.1"/>
    </source>
</evidence>
<dbReference type="InterPro" id="IPR023171">
    <property type="entry name" value="Na/H_antiporter_dom_sf"/>
</dbReference>
<keyword evidence="3 6" id="KW-0812">Transmembrane</keyword>
<evidence type="ECO:0000256" key="1">
    <source>
        <dbReference type="ARBA" id="ARBA00004429"/>
    </source>
</evidence>
<feature type="transmembrane region" description="Helical" evidence="6">
    <location>
        <begin position="118"/>
        <end position="141"/>
    </location>
</feature>
<evidence type="ECO:0000256" key="3">
    <source>
        <dbReference type="ARBA" id="ARBA00022692"/>
    </source>
</evidence>
<keyword evidence="6" id="KW-0813">Transport</keyword>
<dbReference type="PANTHER" id="PTHR30341">
    <property type="entry name" value="SODIUM ION/PROTON ANTIPORTER NHAA-RELATED"/>
    <property type="match status" value="1"/>
</dbReference>
<feature type="transmembrane region" description="Helical" evidence="6">
    <location>
        <begin position="248"/>
        <end position="266"/>
    </location>
</feature>
<evidence type="ECO:0000256" key="6">
    <source>
        <dbReference type="HAMAP-Rule" id="MF_01844"/>
    </source>
</evidence>
<comment type="function">
    <text evidence="6">Na(+)/H(+) antiporter that extrudes sodium in exchange for external protons.</text>
</comment>
<feature type="transmembrane region" description="Helical" evidence="6">
    <location>
        <begin position="353"/>
        <end position="378"/>
    </location>
</feature>
<keyword evidence="6" id="KW-0406">Ion transport</keyword>
<keyword evidence="5 6" id="KW-0472">Membrane</keyword>
<dbReference type="Gene3D" id="1.20.1530.10">
    <property type="entry name" value="Na+/H+ antiporter like domain"/>
    <property type="match status" value="1"/>
</dbReference>
<accession>A0A1H3SWT1</accession>
<protein>
    <recommendedName>
        <fullName evidence="6">Na(+)/H(+) antiporter NhaA</fullName>
    </recommendedName>
    <alternativeName>
        <fullName evidence="6">Sodium/proton antiporter NhaA</fullName>
    </alternativeName>
</protein>
<feature type="transmembrane region" description="Helical" evidence="6">
    <location>
        <begin position="78"/>
        <end position="98"/>
    </location>
</feature>
<gene>
    <name evidence="6" type="primary">nhaA</name>
    <name evidence="7" type="ORF">SAMN05421547_12376</name>
</gene>
<feature type="transmembrane region" description="Helical" evidence="6">
    <location>
        <begin position="317"/>
        <end position="341"/>
    </location>
</feature>
<dbReference type="NCBIfam" id="NF007112">
    <property type="entry name" value="PRK09561.1"/>
    <property type="match status" value="1"/>
</dbReference>
<evidence type="ECO:0000313" key="8">
    <source>
        <dbReference type="Proteomes" id="UP000183417"/>
    </source>
</evidence>
<dbReference type="NCBIfam" id="TIGR00773">
    <property type="entry name" value="NhaA"/>
    <property type="match status" value="1"/>
</dbReference>
<proteinExistence type="inferred from homology"/>
<keyword evidence="6" id="KW-0050">Antiport</keyword>